<dbReference type="GO" id="GO:0004252">
    <property type="term" value="F:serine-type endopeptidase activity"/>
    <property type="evidence" value="ECO:0007669"/>
    <property type="project" value="InterPro"/>
</dbReference>
<keyword evidence="9" id="KW-1185">Reference proteome</keyword>
<name>A0A2D2AYH2_9CAUL</name>
<comment type="subcellular location">
    <subcellularLocation>
        <location evidence="1">Membrane</location>
        <topology evidence="1">Multi-pass membrane protein</topology>
    </subcellularLocation>
</comment>
<feature type="domain" description="Peptidase S54 rhomboid" evidence="7">
    <location>
        <begin position="78"/>
        <end position="219"/>
    </location>
</feature>
<dbReference type="InterPro" id="IPR035952">
    <property type="entry name" value="Rhomboid-like_sf"/>
</dbReference>
<keyword evidence="2 6" id="KW-0812">Transmembrane</keyword>
<feature type="transmembrane region" description="Helical" evidence="6">
    <location>
        <begin position="146"/>
        <end position="163"/>
    </location>
</feature>
<feature type="transmembrane region" description="Helical" evidence="6">
    <location>
        <begin position="34"/>
        <end position="54"/>
    </location>
</feature>
<evidence type="ECO:0000256" key="6">
    <source>
        <dbReference type="SAM" id="Phobius"/>
    </source>
</evidence>
<dbReference type="AlphaFoldDB" id="A0A2D2AYH2"/>
<dbReference type="GO" id="GO:0016020">
    <property type="term" value="C:membrane"/>
    <property type="evidence" value="ECO:0007669"/>
    <property type="project" value="UniProtKB-SubCell"/>
</dbReference>
<keyword evidence="8" id="KW-0645">Protease</keyword>
<accession>A0A2D2AYH2</accession>
<evidence type="ECO:0000259" key="7">
    <source>
        <dbReference type="Pfam" id="PF01694"/>
    </source>
</evidence>
<feature type="transmembrane region" description="Helical" evidence="6">
    <location>
        <begin position="86"/>
        <end position="109"/>
    </location>
</feature>
<keyword evidence="8" id="KW-0378">Hydrolase</keyword>
<evidence type="ECO:0000256" key="5">
    <source>
        <dbReference type="SAM" id="MobiDB-lite"/>
    </source>
</evidence>
<keyword evidence="4 6" id="KW-0472">Membrane</keyword>
<gene>
    <name evidence="8" type="ORF">CSW64_11845</name>
</gene>
<dbReference type="InterPro" id="IPR050925">
    <property type="entry name" value="Rhomboid_protease_S54"/>
</dbReference>
<feature type="region of interest" description="Disordered" evidence="5">
    <location>
        <begin position="1"/>
        <end position="20"/>
    </location>
</feature>
<sequence>MTEGRPWGAPTDSDPPRPSRRAVEPAFNFRWREAWGLALLLALIGATFAGQLLLRGGLGQPNLETLGALSRGTLAEGWWWTPFTAMFMHAGLLHLGMNLSAMIPFGLILARRFGPSARGQLAFIAFYLVAGLAGDAVYLALQPDPYALMVGASGAIFGLWGGVMRLGRDGTLSPAFSPQVLRQLGGPIVANVIVVLAFGLSGGGIAWQAHLGGFLVGWLGLGLFLHGRSGVSRGS</sequence>
<keyword evidence="3 6" id="KW-1133">Transmembrane helix</keyword>
<feature type="transmembrane region" description="Helical" evidence="6">
    <location>
        <begin position="184"/>
        <end position="201"/>
    </location>
</feature>
<feature type="transmembrane region" description="Helical" evidence="6">
    <location>
        <begin position="207"/>
        <end position="225"/>
    </location>
</feature>
<feature type="transmembrane region" description="Helical" evidence="6">
    <location>
        <begin position="121"/>
        <end position="140"/>
    </location>
</feature>
<dbReference type="PANTHER" id="PTHR43731:SF26">
    <property type="entry name" value="RHOMBOID-LIKE PROTEIN 10, CHLOROPLASTIC"/>
    <property type="match status" value="1"/>
</dbReference>
<evidence type="ECO:0000256" key="2">
    <source>
        <dbReference type="ARBA" id="ARBA00022692"/>
    </source>
</evidence>
<dbReference type="Gene3D" id="1.20.1540.10">
    <property type="entry name" value="Rhomboid-like"/>
    <property type="match status" value="1"/>
</dbReference>
<dbReference type="Pfam" id="PF01694">
    <property type="entry name" value="Rhomboid"/>
    <property type="match status" value="1"/>
</dbReference>
<dbReference type="OrthoDB" id="9797190at2"/>
<evidence type="ECO:0000256" key="4">
    <source>
        <dbReference type="ARBA" id="ARBA00023136"/>
    </source>
</evidence>
<dbReference type="EMBL" id="CP024201">
    <property type="protein sequence ID" value="ATQ43054.1"/>
    <property type="molecule type" value="Genomic_DNA"/>
</dbReference>
<reference evidence="8 9" key="1">
    <citation type="submission" date="2017-10" db="EMBL/GenBank/DDBJ databases">
        <title>Genome sequence of Caulobacter mirabilis FWC38.</title>
        <authorList>
            <person name="Fiebig A."/>
            <person name="Crosson S."/>
        </authorList>
    </citation>
    <scope>NUCLEOTIDE SEQUENCE [LARGE SCALE GENOMIC DNA]</scope>
    <source>
        <strain evidence="8 9">FWC 38</strain>
    </source>
</reference>
<proteinExistence type="predicted"/>
<organism evidence="8 9">
    <name type="scientific">Caulobacter mirabilis</name>
    <dbReference type="NCBI Taxonomy" id="69666"/>
    <lineage>
        <taxon>Bacteria</taxon>
        <taxon>Pseudomonadati</taxon>
        <taxon>Pseudomonadota</taxon>
        <taxon>Alphaproteobacteria</taxon>
        <taxon>Caulobacterales</taxon>
        <taxon>Caulobacteraceae</taxon>
        <taxon>Caulobacter</taxon>
    </lineage>
</organism>
<evidence type="ECO:0000313" key="9">
    <source>
        <dbReference type="Proteomes" id="UP000228945"/>
    </source>
</evidence>
<dbReference type="KEGG" id="cmb:CSW64_11845"/>
<dbReference type="PANTHER" id="PTHR43731">
    <property type="entry name" value="RHOMBOID PROTEASE"/>
    <property type="match status" value="1"/>
</dbReference>
<dbReference type="GO" id="GO:0006508">
    <property type="term" value="P:proteolysis"/>
    <property type="evidence" value="ECO:0007669"/>
    <property type="project" value="UniProtKB-KW"/>
</dbReference>
<dbReference type="Proteomes" id="UP000228945">
    <property type="component" value="Chromosome"/>
</dbReference>
<protein>
    <submittedName>
        <fullName evidence="8">Rhomboid family intramembrane serine protease</fullName>
    </submittedName>
</protein>
<dbReference type="RefSeq" id="WP_099622305.1">
    <property type="nucleotide sequence ID" value="NZ_CP024201.1"/>
</dbReference>
<evidence type="ECO:0000256" key="3">
    <source>
        <dbReference type="ARBA" id="ARBA00022989"/>
    </source>
</evidence>
<evidence type="ECO:0000256" key="1">
    <source>
        <dbReference type="ARBA" id="ARBA00004141"/>
    </source>
</evidence>
<dbReference type="InterPro" id="IPR022764">
    <property type="entry name" value="Peptidase_S54_rhomboid_dom"/>
</dbReference>
<evidence type="ECO:0000313" key="8">
    <source>
        <dbReference type="EMBL" id="ATQ43054.1"/>
    </source>
</evidence>
<dbReference type="SUPFAM" id="SSF144091">
    <property type="entry name" value="Rhomboid-like"/>
    <property type="match status" value="1"/>
</dbReference>